<feature type="region of interest" description="Disordered" evidence="1">
    <location>
        <begin position="1"/>
        <end position="23"/>
    </location>
</feature>
<keyword evidence="2" id="KW-0614">Plasmid</keyword>
<dbReference type="AlphaFoldDB" id="A0A7D5KI21"/>
<dbReference type="RefSeq" id="WP_179171270.1">
    <property type="nucleotide sequence ID" value="NZ_CP058530.1"/>
</dbReference>
<name>A0A7D5KI21_9EURY</name>
<evidence type="ECO:0000313" key="2">
    <source>
        <dbReference type="EMBL" id="QLG29696.1"/>
    </source>
</evidence>
<feature type="region of interest" description="Disordered" evidence="1">
    <location>
        <begin position="124"/>
        <end position="143"/>
    </location>
</feature>
<reference evidence="2 3" key="1">
    <citation type="submission" date="2020-07" db="EMBL/GenBank/DDBJ databases">
        <title>Gai3-2, isolated from salt lake.</title>
        <authorList>
            <person name="Cui H."/>
            <person name="Shi X."/>
        </authorList>
    </citation>
    <scope>NUCLEOTIDE SEQUENCE [LARGE SCALE GENOMIC DNA]</scope>
    <source>
        <strain evidence="2 3">Gai3-2</strain>
        <plasmid evidence="2 3">unnamed1</plasmid>
    </source>
</reference>
<dbReference type="Pfam" id="PF24033">
    <property type="entry name" value="DUF7342"/>
    <property type="match status" value="1"/>
</dbReference>
<evidence type="ECO:0000313" key="3">
    <source>
        <dbReference type="Proteomes" id="UP000509750"/>
    </source>
</evidence>
<gene>
    <name evidence="2" type="ORF">HUG10_19005</name>
</gene>
<geneLocation type="plasmid" evidence="2 3">
    <name>unnamed1</name>
</geneLocation>
<accession>A0A7D5KI21</accession>
<proteinExistence type="predicted"/>
<sequence>MTEDRTGSTPSQSRAGDARSQWRETRTTFQRVYDVVTGTTDYETASGVADLADCSTDGARDALSQLVEMGIAEKREGRPAEYRRNESYFRWRRVEELARDNTAAELRDEVDALLQEDREFQERFGVTDPAAVPPSSFETSDHGEIHERWEALSRWRSVRRDVEVLQRAAHRADGYEHDDANDAASA</sequence>
<dbReference type="KEGG" id="halg:HUG10_19005"/>
<evidence type="ECO:0000256" key="1">
    <source>
        <dbReference type="SAM" id="MobiDB-lite"/>
    </source>
</evidence>
<keyword evidence="3" id="KW-1185">Reference proteome</keyword>
<dbReference type="InterPro" id="IPR055766">
    <property type="entry name" value="DUF7342"/>
</dbReference>
<protein>
    <recommendedName>
        <fullName evidence="4">Sugar-specific transcriptional regulator TrmB</fullName>
    </recommendedName>
</protein>
<evidence type="ECO:0008006" key="4">
    <source>
        <dbReference type="Google" id="ProtNLM"/>
    </source>
</evidence>
<dbReference type="Proteomes" id="UP000509750">
    <property type="component" value="Plasmid unnamed1"/>
</dbReference>
<dbReference type="EMBL" id="CP058530">
    <property type="protein sequence ID" value="QLG29696.1"/>
    <property type="molecule type" value="Genomic_DNA"/>
</dbReference>
<organism evidence="2 3">
    <name type="scientific">Halorarum halophilum</name>
    <dbReference type="NCBI Taxonomy" id="2743090"/>
    <lineage>
        <taxon>Archaea</taxon>
        <taxon>Methanobacteriati</taxon>
        <taxon>Methanobacteriota</taxon>
        <taxon>Stenosarchaea group</taxon>
        <taxon>Halobacteria</taxon>
        <taxon>Halobacteriales</taxon>
        <taxon>Haloferacaceae</taxon>
        <taxon>Halorarum</taxon>
    </lineage>
</organism>
<dbReference type="OrthoDB" id="240032at2157"/>
<dbReference type="GeneID" id="56030968"/>